<dbReference type="AlphaFoldDB" id="A0A0R3NEX8"/>
<dbReference type="OrthoDB" id="9804721at2"/>
<evidence type="ECO:0008006" key="3">
    <source>
        <dbReference type="Google" id="ProtNLM"/>
    </source>
</evidence>
<evidence type="ECO:0000313" key="1">
    <source>
        <dbReference type="EMBL" id="KRR28653.1"/>
    </source>
</evidence>
<dbReference type="EMBL" id="LLYA01000079">
    <property type="protein sequence ID" value="KRR28653.1"/>
    <property type="molecule type" value="Genomic_DNA"/>
</dbReference>
<dbReference type="Proteomes" id="UP000052023">
    <property type="component" value="Unassembled WGS sequence"/>
</dbReference>
<proteinExistence type="predicted"/>
<accession>A0A0R3NEX8</accession>
<sequence>MNFAGLRDFAFGSTHMCRLSSQTAASQEALMSIKRILVPLPGSASHTGQIETALSAAKALGAHVQALFISEPPPVTRSGVTRGGLSATEMGRTVTVASVNWHAEERERTARDAREVFAQACAVVGIPMLSASDEPGSPLAASWGEAEGSYVEIAVQRAAAFDLMVAASATVMESLRAIAEQSLLQTRRPVLLAPARPQSDLTDSVMIAWDESPECWHAVSAAIPFMQLAKSVRVISVDRDASNRQASQAEVLAYLRCHGIGATAQVNAPELRSVGDTLLAAGAEHEAGLLVMGAYSHSRLREMLLGGATRHILKNASARPVLLAH</sequence>
<evidence type="ECO:0000313" key="2">
    <source>
        <dbReference type="Proteomes" id="UP000052023"/>
    </source>
</evidence>
<gene>
    <name evidence="1" type="ORF">CQ13_20545</name>
</gene>
<reference evidence="1 2" key="1">
    <citation type="submission" date="2014-03" db="EMBL/GenBank/DDBJ databases">
        <title>Bradyrhizobium valentinum sp. nov., isolated from effective nodules of Lupinus mariae-josephae, a lupine endemic of basic-lime soils in Eastern Spain.</title>
        <authorList>
            <person name="Duran D."/>
            <person name="Rey L."/>
            <person name="Navarro A."/>
            <person name="Busquets A."/>
            <person name="Imperial J."/>
            <person name="Ruiz-Argueso T."/>
        </authorList>
    </citation>
    <scope>NUCLEOTIDE SEQUENCE [LARGE SCALE GENOMIC DNA]</scope>
    <source>
        <strain evidence="1 2">Ro19</strain>
    </source>
</reference>
<dbReference type="Gene3D" id="3.40.50.12370">
    <property type="match status" value="1"/>
</dbReference>
<organism evidence="1 2">
    <name type="scientific">Bradyrhizobium retamae</name>
    <dbReference type="NCBI Taxonomy" id="1300035"/>
    <lineage>
        <taxon>Bacteria</taxon>
        <taxon>Pseudomonadati</taxon>
        <taxon>Pseudomonadota</taxon>
        <taxon>Alphaproteobacteria</taxon>
        <taxon>Hyphomicrobiales</taxon>
        <taxon>Nitrobacteraceae</taxon>
        <taxon>Bradyrhizobium</taxon>
    </lineage>
</organism>
<dbReference type="SUPFAM" id="SSF52402">
    <property type="entry name" value="Adenine nucleotide alpha hydrolases-like"/>
    <property type="match status" value="2"/>
</dbReference>
<dbReference type="CDD" id="cd00293">
    <property type="entry name" value="USP-like"/>
    <property type="match status" value="1"/>
</dbReference>
<keyword evidence="2" id="KW-1185">Reference proteome</keyword>
<name>A0A0R3NEX8_9BRAD</name>
<protein>
    <recommendedName>
        <fullName evidence="3">UspA domain-containing protein</fullName>
    </recommendedName>
</protein>
<comment type="caution">
    <text evidence="1">The sequence shown here is derived from an EMBL/GenBank/DDBJ whole genome shotgun (WGS) entry which is preliminary data.</text>
</comment>